<dbReference type="EMBL" id="MZNU01000330">
    <property type="protein sequence ID" value="OWP00320.1"/>
    <property type="molecule type" value="Genomic_DNA"/>
</dbReference>
<protein>
    <submittedName>
        <fullName evidence="5">Monooxygenase</fullName>
    </submittedName>
</protein>
<dbReference type="Gene3D" id="3.50.50.60">
    <property type="entry name" value="FAD/NAD(P)-binding domain"/>
    <property type="match status" value="2"/>
</dbReference>
<dbReference type="PANTHER" id="PTHR43476:SF3">
    <property type="entry name" value="FAD-BINDING MONOOXYGENASE"/>
    <property type="match status" value="1"/>
</dbReference>
<sequence length="631" mass="70169">MSSDQQVETTDVLIVGCGPTGALLTTLLGRFGVQNLVLEKAPGITDDPRGVFLDEDGLRLLQEIGRYDKIYTEIGSPPGMIKFITSRDDLHERPFLKFNMDTTEGGTGHVGGIVHRQPMLEKHLRLAAAKHPSSELRSSCTVTHIEEDADWVHCTYADASGAERRVRSKFLVGCDGKRGFTRKLYLEPRGVLMEQASSFGYNETWVAINLRLTAPTPASHPELPFWRLGYTPAQVYDLYFPPHFRFVCNDYRAVVCGRFGIEAELYWRLEFVVRAGEDAAYMASEKQAMQIVMPYLTHDGAAFGCAGSEFPFPSDCLEIIRSRPFVFSARSCNRWAVGRVMLAGDSAHVFPPFGGQGISSGFRDSSGLAWRLAIAIREDSSNHAHLLAGWYRERQQQLRISLAKTVTNGSLCTQGNTWRFALTKLLLSLLQMIPSMRRKIEVGPRAEGMIRYKHEPGLPFLGDSHGGMSLPQVYCAPLCSDAQNPRVMFTDDAIFREGKKGLFQVLVLLDSLAGLSSIRAGLEGLEKLSGGYVEANEVTFLLQQAYIDDIKAGEGAGPDVYRLATADEFAATEELVRGRPAPVYYNMHQIRKDVEGMRFVVARPDRFVYAACETVERLREICAGIRQELGV</sequence>
<keyword evidence="5" id="KW-0503">Monooxygenase</keyword>
<gene>
    <name evidence="5" type="ORF">B2J93_3731</name>
</gene>
<organism evidence="5 6">
    <name type="scientific">Diplocarpon coronariae</name>
    <dbReference type="NCBI Taxonomy" id="2795749"/>
    <lineage>
        <taxon>Eukaryota</taxon>
        <taxon>Fungi</taxon>
        <taxon>Dikarya</taxon>
        <taxon>Ascomycota</taxon>
        <taxon>Pezizomycotina</taxon>
        <taxon>Leotiomycetes</taxon>
        <taxon>Helotiales</taxon>
        <taxon>Drepanopezizaceae</taxon>
        <taxon>Diplocarpon</taxon>
    </lineage>
</organism>
<evidence type="ECO:0000256" key="1">
    <source>
        <dbReference type="ARBA" id="ARBA00022630"/>
    </source>
</evidence>
<feature type="domain" description="FAD-binding" evidence="4">
    <location>
        <begin position="318"/>
        <end position="384"/>
    </location>
</feature>
<dbReference type="GO" id="GO:0019622">
    <property type="term" value="P:3-(3-hydroxy)phenylpropionate catabolic process"/>
    <property type="evidence" value="ECO:0007669"/>
    <property type="project" value="TreeGrafter"/>
</dbReference>
<evidence type="ECO:0000313" key="6">
    <source>
        <dbReference type="Proteomes" id="UP000242519"/>
    </source>
</evidence>
<dbReference type="PRINTS" id="PR00420">
    <property type="entry name" value="RNGMNOXGNASE"/>
</dbReference>
<dbReference type="InterPro" id="IPR036188">
    <property type="entry name" value="FAD/NAD-bd_sf"/>
</dbReference>
<keyword evidence="1" id="KW-0285">Flavoprotein</keyword>
<accession>A0A218YY54</accession>
<dbReference type="AlphaFoldDB" id="A0A218YY54"/>
<comment type="caution">
    <text evidence="5">The sequence shown here is derived from an EMBL/GenBank/DDBJ whole genome shotgun (WGS) entry which is preliminary data.</text>
</comment>
<dbReference type="Proteomes" id="UP000242519">
    <property type="component" value="Unassembled WGS sequence"/>
</dbReference>
<name>A0A218YY54_9HELO</name>
<evidence type="ECO:0000313" key="5">
    <source>
        <dbReference type="EMBL" id="OWP00320.1"/>
    </source>
</evidence>
<dbReference type="Pfam" id="PF01494">
    <property type="entry name" value="FAD_binding_3"/>
    <property type="match status" value="2"/>
</dbReference>
<evidence type="ECO:0000259" key="4">
    <source>
        <dbReference type="Pfam" id="PF01494"/>
    </source>
</evidence>
<feature type="domain" description="FAD-binding" evidence="4">
    <location>
        <begin position="10"/>
        <end position="184"/>
    </location>
</feature>
<keyword evidence="3" id="KW-0560">Oxidoreductase</keyword>
<dbReference type="GO" id="GO:0008688">
    <property type="term" value="F:3-(3-hydroxyphenyl)propionate hydroxylase activity"/>
    <property type="evidence" value="ECO:0007669"/>
    <property type="project" value="TreeGrafter"/>
</dbReference>
<evidence type="ECO:0000256" key="3">
    <source>
        <dbReference type="ARBA" id="ARBA00023002"/>
    </source>
</evidence>
<reference evidence="5 6" key="1">
    <citation type="submission" date="2017-04" db="EMBL/GenBank/DDBJ databases">
        <title>Draft genome sequence of Marssonina coronaria NL1: causal agent of apple blotch.</title>
        <authorList>
            <person name="Cheng Q."/>
        </authorList>
    </citation>
    <scope>NUCLEOTIDE SEQUENCE [LARGE SCALE GENOMIC DNA]</scope>
    <source>
        <strain evidence="5 6">NL1</strain>
    </source>
</reference>
<keyword evidence="2" id="KW-0274">FAD</keyword>
<evidence type="ECO:0000256" key="2">
    <source>
        <dbReference type="ARBA" id="ARBA00022827"/>
    </source>
</evidence>
<keyword evidence="6" id="KW-1185">Reference proteome</keyword>
<dbReference type="GO" id="GO:0071949">
    <property type="term" value="F:FAD binding"/>
    <property type="evidence" value="ECO:0007669"/>
    <property type="project" value="InterPro"/>
</dbReference>
<dbReference type="PANTHER" id="PTHR43476">
    <property type="entry name" value="3-(3-HYDROXY-PHENYL)PROPIONATE/3-HYDROXYCINNAMIC ACID HYDROXYLASE"/>
    <property type="match status" value="1"/>
</dbReference>
<dbReference type="InParanoid" id="A0A218YY54"/>
<dbReference type="SUPFAM" id="SSF51905">
    <property type="entry name" value="FAD/NAD(P)-binding domain"/>
    <property type="match status" value="1"/>
</dbReference>
<dbReference type="InterPro" id="IPR050631">
    <property type="entry name" value="PheA/TfdB_FAD_monoxygenase"/>
</dbReference>
<dbReference type="InterPro" id="IPR002938">
    <property type="entry name" value="FAD-bd"/>
</dbReference>
<dbReference type="OrthoDB" id="10016252at2759"/>
<proteinExistence type="predicted"/>
<dbReference type="STRING" id="503106.A0A218YY54"/>